<dbReference type="EMBL" id="JRQD01000003">
    <property type="protein sequence ID" value="KGM06713.1"/>
    <property type="molecule type" value="Genomic_DNA"/>
</dbReference>
<organism evidence="1 2">
    <name type="scientific">Methylophaga thiooxydans</name>
    <dbReference type="NCBI Taxonomy" id="392484"/>
    <lineage>
        <taxon>Bacteria</taxon>
        <taxon>Pseudomonadati</taxon>
        <taxon>Pseudomonadota</taxon>
        <taxon>Gammaproteobacteria</taxon>
        <taxon>Thiotrichales</taxon>
        <taxon>Piscirickettsiaceae</taxon>
        <taxon>Methylophaga</taxon>
    </lineage>
</organism>
<evidence type="ECO:0000313" key="1">
    <source>
        <dbReference type="EMBL" id="KGM06713.1"/>
    </source>
</evidence>
<comment type="caution">
    <text evidence="1">The sequence shown here is derived from an EMBL/GenBank/DDBJ whole genome shotgun (WGS) entry which is preliminary data.</text>
</comment>
<dbReference type="STRING" id="392484.LP43_1205"/>
<dbReference type="RefSeq" id="WP_036313213.1">
    <property type="nucleotide sequence ID" value="NZ_JRQD01000003.1"/>
</dbReference>
<evidence type="ECO:0000313" key="2">
    <source>
        <dbReference type="Proteomes" id="UP000029999"/>
    </source>
</evidence>
<dbReference type="AlphaFoldDB" id="A0A0A0BDV9"/>
<proteinExistence type="predicted"/>
<name>A0A0A0BDV9_9GAMM</name>
<sequence length="135" mass="15416">MFGLSVIKHKRILKQAFSDCFFPVTDDLGNVPVSMQTSKAITASIIGVCRGYGESRIPHEPDFELIVDAVFEEIFRRESVQVQTLTESWLHASDDEFMKYYYQAKHKAKRSGDLKWLQKLALASFKPAQTVVFPL</sequence>
<reference evidence="1 2" key="1">
    <citation type="submission" date="2014-09" db="EMBL/GenBank/DDBJ databases">
        <authorList>
            <person name="Grob C."/>
            <person name="Taubert M."/>
            <person name="Howat A.M."/>
            <person name="Burns O.J."/>
            <person name="Dixon J.L."/>
            <person name="Chen Y."/>
            <person name="Murrell J.C."/>
        </authorList>
    </citation>
    <scope>NUCLEOTIDE SEQUENCE [LARGE SCALE GENOMIC DNA]</scope>
    <source>
        <strain evidence="1">L4</strain>
    </source>
</reference>
<protein>
    <submittedName>
        <fullName evidence="1">Uncharacterized protein</fullName>
    </submittedName>
</protein>
<accession>A0A0A0BDV9</accession>
<gene>
    <name evidence="1" type="ORF">LP43_1205</name>
</gene>
<dbReference type="Proteomes" id="UP000029999">
    <property type="component" value="Unassembled WGS sequence"/>
</dbReference>